<dbReference type="Proteomes" id="UP000807469">
    <property type="component" value="Unassembled WGS sequence"/>
</dbReference>
<dbReference type="AlphaFoldDB" id="A0A9P6CRW3"/>
<name>A0A9P6CRW3_9AGAR</name>
<protein>
    <submittedName>
        <fullName evidence="1">Uncharacterized protein</fullName>
    </submittedName>
</protein>
<comment type="caution">
    <text evidence="1">The sequence shown here is derived from an EMBL/GenBank/DDBJ whole genome shotgun (WGS) entry which is preliminary data.</text>
</comment>
<organism evidence="1 2">
    <name type="scientific">Pholiota conissans</name>
    <dbReference type="NCBI Taxonomy" id="109636"/>
    <lineage>
        <taxon>Eukaryota</taxon>
        <taxon>Fungi</taxon>
        <taxon>Dikarya</taxon>
        <taxon>Basidiomycota</taxon>
        <taxon>Agaricomycotina</taxon>
        <taxon>Agaricomycetes</taxon>
        <taxon>Agaricomycetidae</taxon>
        <taxon>Agaricales</taxon>
        <taxon>Agaricineae</taxon>
        <taxon>Strophariaceae</taxon>
        <taxon>Pholiota</taxon>
    </lineage>
</organism>
<evidence type="ECO:0000313" key="2">
    <source>
        <dbReference type="Proteomes" id="UP000807469"/>
    </source>
</evidence>
<dbReference type="EMBL" id="MU155990">
    <property type="protein sequence ID" value="KAF9470454.1"/>
    <property type="molecule type" value="Genomic_DNA"/>
</dbReference>
<reference evidence="1" key="1">
    <citation type="submission" date="2020-11" db="EMBL/GenBank/DDBJ databases">
        <authorList>
            <consortium name="DOE Joint Genome Institute"/>
            <person name="Ahrendt S."/>
            <person name="Riley R."/>
            <person name="Andreopoulos W."/>
            <person name="Labutti K."/>
            <person name="Pangilinan J."/>
            <person name="Ruiz-Duenas F.J."/>
            <person name="Barrasa J.M."/>
            <person name="Sanchez-Garcia M."/>
            <person name="Camarero S."/>
            <person name="Miyauchi S."/>
            <person name="Serrano A."/>
            <person name="Linde D."/>
            <person name="Babiker R."/>
            <person name="Drula E."/>
            <person name="Ayuso-Fernandez I."/>
            <person name="Pacheco R."/>
            <person name="Padilla G."/>
            <person name="Ferreira P."/>
            <person name="Barriuso J."/>
            <person name="Kellner H."/>
            <person name="Castanera R."/>
            <person name="Alfaro M."/>
            <person name="Ramirez L."/>
            <person name="Pisabarro A.G."/>
            <person name="Kuo A."/>
            <person name="Tritt A."/>
            <person name="Lipzen A."/>
            <person name="He G."/>
            <person name="Yan M."/>
            <person name="Ng V."/>
            <person name="Cullen D."/>
            <person name="Martin F."/>
            <person name="Rosso M.-N."/>
            <person name="Henrissat B."/>
            <person name="Hibbett D."/>
            <person name="Martinez A.T."/>
            <person name="Grigoriev I.V."/>
        </authorList>
    </citation>
    <scope>NUCLEOTIDE SEQUENCE</scope>
    <source>
        <strain evidence="1">CIRM-BRFM 674</strain>
    </source>
</reference>
<keyword evidence="2" id="KW-1185">Reference proteome</keyword>
<proteinExistence type="predicted"/>
<sequence length="120" mass="14335">MPLCVKFLLISSPFPHVHPHFSLAWFPELKLYLPIYLPTHLLRRVPSSLNDFIPYHDCYISFKVQRHTVYVLARSPFPIIYIRIIVILTPTKIKTKTKLKYRHKILHVTPQIKRKPKIIR</sequence>
<accession>A0A9P6CRW3</accession>
<evidence type="ECO:0000313" key="1">
    <source>
        <dbReference type="EMBL" id="KAF9470454.1"/>
    </source>
</evidence>
<gene>
    <name evidence="1" type="ORF">BDN70DRAFT_697903</name>
</gene>